<dbReference type="PROSITE" id="PS51354">
    <property type="entry name" value="GLUTAREDOXIN_2"/>
    <property type="match status" value="1"/>
</dbReference>
<dbReference type="InterPro" id="IPR002109">
    <property type="entry name" value="Glutaredoxin"/>
</dbReference>
<organism evidence="2 3">
    <name type="scientific">Hirschia baltica (strain ATCC 49814 / DSM 5838 / IFAM 1418)</name>
    <dbReference type="NCBI Taxonomy" id="582402"/>
    <lineage>
        <taxon>Bacteria</taxon>
        <taxon>Pseudomonadati</taxon>
        <taxon>Pseudomonadota</taxon>
        <taxon>Alphaproteobacteria</taxon>
        <taxon>Hyphomonadales</taxon>
        <taxon>Hyphomonadaceae</taxon>
        <taxon>Hirschia</taxon>
    </lineage>
</organism>
<dbReference type="Pfam" id="PF00462">
    <property type="entry name" value="Glutaredoxin"/>
    <property type="match status" value="1"/>
</dbReference>
<accession>C6XMP6</accession>
<dbReference type="SUPFAM" id="SSF52833">
    <property type="entry name" value="Thioredoxin-like"/>
    <property type="match status" value="1"/>
</dbReference>
<dbReference type="KEGG" id="hba:Hbal_2280"/>
<reference evidence="3" key="1">
    <citation type="journal article" date="2011" name="J. Bacteriol.">
        <title>Genome sequences of eight morphologically diverse alphaproteobacteria.</title>
        <authorList>
            <consortium name="US DOE Joint Genome Institute"/>
            <person name="Brown P.J."/>
            <person name="Kysela D.T."/>
            <person name="Buechlein A."/>
            <person name="Hemmerich C."/>
            <person name="Brun Y.V."/>
        </authorList>
    </citation>
    <scope>NUCLEOTIDE SEQUENCE [LARGE SCALE GENOMIC DNA]</scope>
    <source>
        <strain evidence="3">ATCC 49814 / DSM 5838 / IFAM 1418</strain>
    </source>
</reference>
<dbReference type="Gene3D" id="3.40.30.10">
    <property type="entry name" value="Glutaredoxin"/>
    <property type="match status" value="1"/>
</dbReference>
<feature type="domain" description="Glutaredoxin" evidence="1">
    <location>
        <begin position="121"/>
        <end position="185"/>
    </location>
</feature>
<gene>
    <name evidence="2" type="ordered locus">Hbal_2280</name>
</gene>
<dbReference type="InterPro" id="IPR036249">
    <property type="entry name" value="Thioredoxin-like_sf"/>
</dbReference>
<keyword evidence="3" id="KW-1185">Reference proteome</keyword>
<dbReference type="STRING" id="582402.Hbal_2280"/>
<evidence type="ECO:0000259" key="1">
    <source>
        <dbReference type="Pfam" id="PF00462"/>
    </source>
</evidence>
<dbReference type="AlphaFoldDB" id="C6XMP6"/>
<dbReference type="HOGENOM" id="CLU_1325919_0_0_5"/>
<dbReference type="RefSeq" id="WP_015828110.1">
    <property type="nucleotide sequence ID" value="NC_012982.1"/>
</dbReference>
<evidence type="ECO:0000313" key="3">
    <source>
        <dbReference type="Proteomes" id="UP000002745"/>
    </source>
</evidence>
<dbReference type="eggNOG" id="COG0695">
    <property type="taxonomic scope" value="Bacteria"/>
</dbReference>
<dbReference type="EMBL" id="CP001678">
    <property type="protein sequence ID" value="ACT59960.1"/>
    <property type="molecule type" value="Genomic_DNA"/>
</dbReference>
<sequence length="206" mass="22705">MSKFAKMPTTYSKQPSKLLVYRWGGAFGPFKVNIPCGECTLTKDIIETTLEDELSGTHVEVEYKDWLTHLPEAILKGARHAPAVLLNGKVISQGVAINRGTLAAAVMVDHVDRYPIEGNHVFGKKNCGYCTKAKEFLDAQGIQYIYHDVVENPAALYEMITRAKQNVGGKTPITTPQIWLDGRYVGGYDKLVETFEKVEEVAAGAA</sequence>
<protein>
    <submittedName>
        <fullName evidence="2">Glutaredoxin</fullName>
    </submittedName>
</protein>
<evidence type="ECO:0000313" key="2">
    <source>
        <dbReference type="EMBL" id="ACT59960.1"/>
    </source>
</evidence>
<name>C6XMP6_HIRBI</name>
<dbReference type="Proteomes" id="UP000002745">
    <property type="component" value="Chromosome"/>
</dbReference>
<proteinExistence type="predicted"/>